<dbReference type="EMBL" id="PKPP01003915">
    <property type="protein sequence ID" value="PWA67007.1"/>
    <property type="molecule type" value="Genomic_DNA"/>
</dbReference>
<keyword evidence="3" id="KW-1185">Reference proteome</keyword>
<dbReference type="InterPro" id="IPR036691">
    <property type="entry name" value="Endo/exonu/phosph_ase_sf"/>
</dbReference>
<reference evidence="2 3" key="1">
    <citation type="journal article" date="2018" name="Mol. Plant">
        <title>The genome of Artemisia annua provides insight into the evolution of Asteraceae family and artemisinin biosynthesis.</title>
        <authorList>
            <person name="Shen Q."/>
            <person name="Zhang L."/>
            <person name="Liao Z."/>
            <person name="Wang S."/>
            <person name="Yan T."/>
            <person name="Shi P."/>
            <person name="Liu M."/>
            <person name="Fu X."/>
            <person name="Pan Q."/>
            <person name="Wang Y."/>
            <person name="Lv Z."/>
            <person name="Lu X."/>
            <person name="Zhang F."/>
            <person name="Jiang W."/>
            <person name="Ma Y."/>
            <person name="Chen M."/>
            <person name="Hao X."/>
            <person name="Li L."/>
            <person name="Tang Y."/>
            <person name="Lv G."/>
            <person name="Zhou Y."/>
            <person name="Sun X."/>
            <person name="Brodelius P.E."/>
            <person name="Rose J.K.C."/>
            <person name="Tang K."/>
        </authorList>
    </citation>
    <scope>NUCLEOTIDE SEQUENCE [LARGE SCALE GENOMIC DNA]</scope>
    <source>
        <strain evidence="3">cv. Huhao1</strain>
        <tissue evidence="2">Leaf</tissue>
    </source>
</reference>
<dbReference type="PANTHER" id="PTHR33334">
    <property type="entry name" value="PROTEIN LNK1"/>
    <property type="match status" value="1"/>
</dbReference>
<dbReference type="SUPFAM" id="SSF56219">
    <property type="entry name" value="DNase I-like"/>
    <property type="match status" value="1"/>
</dbReference>
<evidence type="ECO:0000313" key="3">
    <source>
        <dbReference type="Proteomes" id="UP000245207"/>
    </source>
</evidence>
<dbReference type="GO" id="GO:0006355">
    <property type="term" value="P:regulation of DNA-templated transcription"/>
    <property type="evidence" value="ECO:0007669"/>
    <property type="project" value="InterPro"/>
</dbReference>
<dbReference type="PANTHER" id="PTHR33334:SF5">
    <property type="entry name" value="PROTEIN LNK2"/>
    <property type="match status" value="1"/>
</dbReference>
<name>A0A2U1N0J2_ARTAN</name>
<dbReference type="Gene3D" id="3.60.10.10">
    <property type="entry name" value="Endonuclease/exonuclease/phosphatase"/>
    <property type="match status" value="1"/>
</dbReference>
<dbReference type="Proteomes" id="UP000245207">
    <property type="component" value="Unassembled WGS sequence"/>
</dbReference>
<protein>
    <recommendedName>
        <fullName evidence="4">RNA-directed DNA polymerase, eukaryota</fullName>
    </recommendedName>
</protein>
<feature type="region of interest" description="Disordered" evidence="1">
    <location>
        <begin position="505"/>
        <end position="537"/>
    </location>
</feature>
<gene>
    <name evidence="2" type="ORF">CTI12_AA322620</name>
</gene>
<accession>A0A2U1N0J2</accession>
<dbReference type="GO" id="GO:0007623">
    <property type="term" value="P:circadian rhythm"/>
    <property type="evidence" value="ECO:0007669"/>
    <property type="project" value="InterPro"/>
</dbReference>
<evidence type="ECO:0008006" key="4">
    <source>
        <dbReference type="Google" id="ProtNLM"/>
    </source>
</evidence>
<dbReference type="STRING" id="35608.A0A2U1N0J2"/>
<evidence type="ECO:0000256" key="1">
    <source>
        <dbReference type="SAM" id="MobiDB-lite"/>
    </source>
</evidence>
<feature type="region of interest" description="Disordered" evidence="1">
    <location>
        <begin position="686"/>
        <end position="710"/>
    </location>
</feature>
<organism evidence="2 3">
    <name type="scientific">Artemisia annua</name>
    <name type="common">Sweet wormwood</name>
    <dbReference type="NCBI Taxonomy" id="35608"/>
    <lineage>
        <taxon>Eukaryota</taxon>
        <taxon>Viridiplantae</taxon>
        <taxon>Streptophyta</taxon>
        <taxon>Embryophyta</taxon>
        <taxon>Tracheophyta</taxon>
        <taxon>Spermatophyta</taxon>
        <taxon>Magnoliopsida</taxon>
        <taxon>eudicotyledons</taxon>
        <taxon>Gunneridae</taxon>
        <taxon>Pentapetalae</taxon>
        <taxon>asterids</taxon>
        <taxon>campanulids</taxon>
        <taxon>Asterales</taxon>
        <taxon>Asteraceae</taxon>
        <taxon>Asteroideae</taxon>
        <taxon>Anthemideae</taxon>
        <taxon>Artemisiinae</taxon>
        <taxon>Artemisia</taxon>
    </lineage>
</organism>
<dbReference type="InterPro" id="IPR039928">
    <property type="entry name" value="LNK"/>
</dbReference>
<sequence>MTRLEVFRLKSMWGNYSFDFACSLARGRSGGLISMWDPNNFVKDDIWCDDAFIIVKGKWKNTVGACYMVNIYGPHDPLAKSALWNRIRDFMQCNRGNYILFGDMNEVRNAQERHGSIFSRSEAEIFNNFISSSNLIDLPLGGHSFTWMNKQGTKLSKLDRFLISEDVYNLLPDIEVTALDRLWSDHIPILLHCNKRDFGPIPFKIYHSWLHREGFDELITSELSILSSLSSYEKLKALKPKIRQWSYKMVSYGMIFVKMIRLGLLMQLIEMFDWDDQELANIIWGEEGKSEDHIVPYGEDTKVSDKEDANVKLTNKALSITESQQGSTTHNERLATDRFCTPTNFSGSNLDLQHIDEKGQEDNGSQFFDAQAEDREESNFVDYGWANVGSFDDLDKILCNRDLTLWSSTKDDVTGCPEKSELLSTDSPSLRLGELKSDCQHDGTKHGLMKEEKLKQKFSQSALDEMEIFKPTLKCQTMTCGRSEARRPHFIIPHSSTPAYNMMRNQHSPGTGFPHQQVSSASSYVSDKSQAPPSMPLRMTPQEKIEKLRRRQQMRALLAIRKQKQEFAREGNIEIDENLSDSDTRPVMMDKSTLADTILQQLENVIATLGNEIKLCIRDSLFRLAQSALQRHCDGDRVSTNRSGDDPTAITEERLSTAKSLASTSDGETKTNPLDRAVAHLLFHTPPELSGEPLQQPSSAKFPLKLSKAD</sequence>
<proteinExistence type="predicted"/>
<evidence type="ECO:0000313" key="2">
    <source>
        <dbReference type="EMBL" id="PWA67007.1"/>
    </source>
</evidence>
<dbReference type="OrthoDB" id="618331at2759"/>
<feature type="compositionally biased region" description="Low complexity" evidence="1">
    <location>
        <begin position="516"/>
        <end position="531"/>
    </location>
</feature>
<comment type="caution">
    <text evidence="2">The sequence shown here is derived from an EMBL/GenBank/DDBJ whole genome shotgun (WGS) entry which is preliminary data.</text>
</comment>
<dbReference type="AlphaFoldDB" id="A0A2U1N0J2"/>